<dbReference type="EMBL" id="RBWX01000010">
    <property type="protein sequence ID" value="RKS86339.1"/>
    <property type="molecule type" value="Genomic_DNA"/>
</dbReference>
<name>A0ABX9SVG6_SPHMI</name>
<accession>A0ABX9SVG6</accession>
<proteinExistence type="predicted"/>
<gene>
    <name evidence="1" type="ORF">DFR51_3042</name>
</gene>
<evidence type="ECO:0000313" key="1">
    <source>
        <dbReference type="EMBL" id="RKS86339.1"/>
    </source>
</evidence>
<organism evidence="1 2">
    <name type="scientific">Sphingosinicella microcystinivorans</name>
    <dbReference type="NCBI Taxonomy" id="335406"/>
    <lineage>
        <taxon>Bacteria</taxon>
        <taxon>Pseudomonadati</taxon>
        <taxon>Pseudomonadota</taxon>
        <taxon>Alphaproteobacteria</taxon>
        <taxon>Sphingomonadales</taxon>
        <taxon>Sphingosinicellaceae</taxon>
        <taxon>Sphingosinicella</taxon>
    </lineage>
</organism>
<keyword evidence="2" id="KW-1185">Reference proteome</keyword>
<protein>
    <submittedName>
        <fullName evidence="1">Uncharacterized protein</fullName>
    </submittedName>
</protein>
<dbReference type="Proteomes" id="UP000276029">
    <property type="component" value="Unassembled WGS sequence"/>
</dbReference>
<sequence length="39" mass="4594">MKTQRFVNRRGIVVPALTPRQGALFRYCFENHMSGRLSR</sequence>
<evidence type="ECO:0000313" key="2">
    <source>
        <dbReference type="Proteomes" id="UP000276029"/>
    </source>
</evidence>
<reference evidence="1 2" key="1">
    <citation type="submission" date="2018-10" db="EMBL/GenBank/DDBJ databases">
        <title>Genomic Encyclopedia of Type Strains, Phase IV (KMG-IV): sequencing the most valuable type-strain genomes for metagenomic binning, comparative biology and taxonomic classification.</title>
        <authorList>
            <person name="Goeker M."/>
        </authorList>
    </citation>
    <scope>NUCLEOTIDE SEQUENCE [LARGE SCALE GENOMIC DNA]</scope>
    <source>
        <strain evidence="1 2">DSM 19791</strain>
    </source>
</reference>
<comment type="caution">
    <text evidence="1">The sequence shown here is derived from an EMBL/GenBank/DDBJ whole genome shotgun (WGS) entry which is preliminary data.</text>
</comment>